<keyword evidence="4" id="KW-0812">Transmembrane</keyword>
<proteinExistence type="predicted"/>
<dbReference type="NCBIfam" id="TIGR01076">
    <property type="entry name" value="sortase_fam"/>
    <property type="match status" value="1"/>
</dbReference>
<evidence type="ECO:0000256" key="1">
    <source>
        <dbReference type="ARBA" id="ARBA00022801"/>
    </source>
</evidence>
<dbReference type="EMBL" id="QXQA01000007">
    <property type="protein sequence ID" value="RIX52465.1"/>
    <property type="molecule type" value="Genomic_DNA"/>
</dbReference>
<keyword evidence="6" id="KW-1185">Reference proteome</keyword>
<feature type="active site" description="Acyl-thioester intermediate" evidence="2">
    <location>
        <position position="225"/>
    </location>
</feature>
<reference evidence="5 6" key="1">
    <citation type="submission" date="2018-09" db="EMBL/GenBank/DDBJ databases">
        <title>Paenibacillus aracenensis nov. sp. isolated from a cave in southern Spain.</title>
        <authorList>
            <person name="Jurado V."/>
            <person name="Gutierrez-Patricio S."/>
            <person name="Gonzalez-Pimentel J.L."/>
            <person name="Miller A.Z."/>
            <person name="Laiz L."/>
            <person name="Saiz-Jimenez C."/>
        </authorList>
    </citation>
    <scope>NUCLEOTIDE SEQUENCE [LARGE SCALE GENOMIC DNA]</scope>
    <source>
        <strain evidence="5 6">DSM 22867</strain>
    </source>
</reference>
<feature type="transmembrane region" description="Helical" evidence="4">
    <location>
        <begin position="19"/>
        <end position="37"/>
    </location>
</feature>
<protein>
    <submittedName>
        <fullName evidence="5">Class D sortase</fullName>
    </submittedName>
</protein>
<dbReference type="InterPro" id="IPR042000">
    <property type="entry name" value="Sortase_D_2"/>
</dbReference>
<keyword evidence="4" id="KW-1133">Transmembrane helix</keyword>
<dbReference type="Pfam" id="PF04203">
    <property type="entry name" value="Sortase"/>
    <property type="match status" value="1"/>
</dbReference>
<dbReference type="GO" id="GO:0016787">
    <property type="term" value="F:hydrolase activity"/>
    <property type="evidence" value="ECO:0007669"/>
    <property type="project" value="UniProtKB-KW"/>
</dbReference>
<organism evidence="5 6">
    <name type="scientific">Paenibacillus nanensis</name>
    <dbReference type="NCBI Taxonomy" id="393251"/>
    <lineage>
        <taxon>Bacteria</taxon>
        <taxon>Bacillati</taxon>
        <taxon>Bacillota</taxon>
        <taxon>Bacilli</taxon>
        <taxon>Bacillales</taxon>
        <taxon>Paenibacillaceae</taxon>
        <taxon>Paenibacillus</taxon>
    </lineage>
</organism>
<dbReference type="InterPro" id="IPR023365">
    <property type="entry name" value="Sortase_dom-sf"/>
</dbReference>
<sequence>MGFHCEASSRVRRRELKKAAAYGLIVIGILIILYPKASEWYDKRQEEKLLAAWEESLMNETAEEEAVEQYEGLTNLFAEEAGGLQSPSASSPALGPSQLPSPSASGTEEQPKLNAIATISIPSIDLKLPVLEGATEKNMKVAAVHLKETAPIGEIGNAAIAAHRMRIKGRLFNRLDEVEVGDKITVKTKEDTFTYTVYKISIVEPTDVSVLNYNNTDRRLTLITCDPLINPTHRLIVHAEMSE</sequence>
<dbReference type="Proteomes" id="UP000266482">
    <property type="component" value="Unassembled WGS sequence"/>
</dbReference>
<evidence type="ECO:0000313" key="6">
    <source>
        <dbReference type="Proteomes" id="UP000266482"/>
    </source>
</evidence>
<dbReference type="Gene3D" id="2.40.260.10">
    <property type="entry name" value="Sortase"/>
    <property type="match status" value="1"/>
</dbReference>
<name>A0A3A1UW94_9BACL</name>
<feature type="compositionally biased region" description="Low complexity" evidence="3">
    <location>
        <begin position="83"/>
        <end position="106"/>
    </location>
</feature>
<keyword evidence="4" id="KW-0472">Membrane</keyword>
<dbReference type="OrthoDB" id="154054at2"/>
<dbReference type="AlphaFoldDB" id="A0A3A1UW94"/>
<evidence type="ECO:0000313" key="5">
    <source>
        <dbReference type="EMBL" id="RIX52465.1"/>
    </source>
</evidence>
<evidence type="ECO:0000256" key="3">
    <source>
        <dbReference type="SAM" id="MobiDB-lite"/>
    </source>
</evidence>
<accession>A0A3A1UW94</accession>
<feature type="region of interest" description="Disordered" evidence="3">
    <location>
        <begin position="83"/>
        <end position="110"/>
    </location>
</feature>
<feature type="active site" description="Proton donor/acceptor" evidence="2">
    <location>
        <position position="163"/>
    </location>
</feature>
<dbReference type="InterPro" id="IPR005754">
    <property type="entry name" value="Sortase"/>
</dbReference>
<evidence type="ECO:0000256" key="2">
    <source>
        <dbReference type="PIRSR" id="PIRSR605754-1"/>
    </source>
</evidence>
<dbReference type="CDD" id="cd06166">
    <property type="entry name" value="Sortase_D_2"/>
    <property type="match status" value="1"/>
</dbReference>
<dbReference type="SUPFAM" id="SSF63817">
    <property type="entry name" value="Sortase"/>
    <property type="match status" value="1"/>
</dbReference>
<comment type="caution">
    <text evidence="5">The sequence shown here is derived from an EMBL/GenBank/DDBJ whole genome shotgun (WGS) entry which is preliminary data.</text>
</comment>
<gene>
    <name evidence="5" type="ORF">D3P08_13410</name>
</gene>
<keyword evidence="1" id="KW-0378">Hydrolase</keyword>
<evidence type="ECO:0000256" key="4">
    <source>
        <dbReference type="SAM" id="Phobius"/>
    </source>
</evidence>